<keyword evidence="2" id="KW-1185">Reference proteome</keyword>
<gene>
    <name evidence="1" type="ORF">ACOLOM_LOCUS14122</name>
</gene>
<reference evidence="1" key="1">
    <citation type="submission" date="2021-06" db="EMBL/GenBank/DDBJ databases">
        <authorList>
            <person name="Kallberg Y."/>
            <person name="Tangrot J."/>
            <person name="Rosling A."/>
        </authorList>
    </citation>
    <scope>NUCLEOTIDE SEQUENCE</scope>
    <source>
        <strain evidence="1">CL356</strain>
    </source>
</reference>
<comment type="caution">
    <text evidence="1">The sequence shown here is derived from an EMBL/GenBank/DDBJ whole genome shotgun (WGS) entry which is preliminary data.</text>
</comment>
<protein>
    <submittedName>
        <fullName evidence="1">13137_t:CDS:1</fullName>
    </submittedName>
</protein>
<feature type="non-terminal residue" evidence="1">
    <location>
        <position position="1"/>
    </location>
</feature>
<name>A0ACA9R522_9GLOM</name>
<dbReference type="Proteomes" id="UP000789525">
    <property type="component" value="Unassembled WGS sequence"/>
</dbReference>
<feature type="non-terminal residue" evidence="1">
    <location>
        <position position="135"/>
    </location>
</feature>
<evidence type="ECO:0000313" key="1">
    <source>
        <dbReference type="EMBL" id="CAG8776596.1"/>
    </source>
</evidence>
<accession>A0ACA9R522</accession>
<sequence length="135" mass="15474">PSIFVHEKMEIYPDHIYGGVPVFKPTWAQFKDFRTFVSAVKSYGYESVGYYVVRNIESERDYTVKEWAELCESSEHATPFPKSKHYPNSSVSDYLPLRKKKKNAGKSNKKNPLIKRHQATSSSTSKTPPGKNNLN</sequence>
<organism evidence="1 2">
    <name type="scientific">Acaulospora colombiana</name>
    <dbReference type="NCBI Taxonomy" id="27376"/>
    <lineage>
        <taxon>Eukaryota</taxon>
        <taxon>Fungi</taxon>
        <taxon>Fungi incertae sedis</taxon>
        <taxon>Mucoromycota</taxon>
        <taxon>Glomeromycotina</taxon>
        <taxon>Glomeromycetes</taxon>
        <taxon>Diversisporales</taxon>
        <taxon>Acaulosporaceae</taxon>
        <taxon>Acaulospora</taxon>
    </lineage>
</organism>
<evidence type="ECO:0000313" key="2">
    <source>
        <dbReference type="Proteomes" id="UP000789525"/>
    </source>
</evidence>
<proteinExistence type="predicted"/>
<dbReference type="EMBL" id="CAJVPT010068505">
    <property type="protein sequence ID" value="CAG8776596.1"/>
    <property type="molecule type" value="Genomic_DNA"/>
</dbReference>